<dbReference type="AlphaFoldDB" id="A0A0K2UFL2"/>
<accession>A0A0K2UFL2</accession>
<evidence type="ECO:0000313" key="1">
    <source>
        <dbReference type="EMBL" id="CDW37004.1"/>
    </source>
</evidence>
<sequence length="49" mass="5952">MLQISSIQIQQIWIILNIIMYVAEKKQLKVCKFIRYFVKFLGILDEFMN</sequence>
<organism evidence="1">
    <name type="scientific">Lepeophtheirus salmonis</name>
    <name type="common">Salmon louse</name>
    <name type="synonym">Caligus salmonis</name>
    <dbReference type="NCBI Taxonomy" id="72036"/>
    <lineage>
        <taxon>Eukaryota</taxon>
        <taxon>Metazoa</taxon>
        <taxon>Ecdysozoa</taxon>
        <taxon>Arthropoda</taxon>
        <taxon>Crustacea</taxon>
        <taxon>Multicrustacea</taxon>
        <taxon>Hexanauplia</taxon>
        <taxon>Copepoda</taxon>
        <taxon>Siphonostomatoida</taxon>
        <taxon>Caligidae</taxon>
        <taxon>Lepeophtheirus</taxon>
    </lineage>
</organism>
<name>A0A0K2UFL2_LEPSM</name>
<protein>
    <submittedName>
        <fullName evidence="1">Uncharacterized protein</fullName>
    </submittedName>
</protein>
<reference evidence="1" key="1">
    <citation type="submission" date="2014-05" db="EMBL/GenBank/DDBJ databases">
        <authorList>
            <person name="Chronopoulou M."/>
        </authorList>
    </citation>
    <scope>NUCLEOTIDE SEQUENCE</scope>
    <source>
        <tissue evidence="1">Whole organism</tissue>
    </source>
</reference>
<proteinExistence type="predicted"/>
<dbReference type="EMBL" id="HACA01019643">
    <property type="protein sequence ID" value="CDW37004.1"/>
    <property type="molecule type" value="Transcribed_RNA"/>
</dbReference>